<organism evidence="2 3">
    <name type="scientific">Streptomyces rubradiris</name>
    <name type="common">Streptomyces achromogenes subsp. rubradiris</name>
    <dbReference type="NCBI Taxonomy" id="285531"/>
    <lineage>
        <taxon>Bacteria</taxon>
        <taxon>Bacillati</taxon>
        <taxon>Actinomycetota</taxon>
        <taxon>Actinomycetes</taxon>
        <taxon>Kitasatosporales</taxon>
        <taxon>Streptomycetaceae</taxon>
        <taxon>Streptomyces</taxon>
    </lineage>
</organism>
<accession>A0ABQ3R3J0</accession>
<feature type="transmembrane region" description="Helical" evidence="1">
    <location>
        <begin position="37"/>
        <end position="57"/>
    </location>
</feature>
<comment type="caution">
    <text evidence="2">The sequence shown here is derived from an EMBL/GenBank/DDBJ whole genome shotgun (WGS) entry which is preliminary data.</text>
</comment>
<keyword evidence="1" id="KW-1133">Transmembrane helix</keyword>
<feature type="transmembrane region" description="Helical" evidence="1">
    <location>
        <begin position="12"/>
        <end position="31"/>
    </location>
</feature>
<evidence type="ECO:0000256" key="1">
    <source>
        <dbReference type="SAM" id="Phobius"/>
    </source>
</evidence>
<protein>
    <submittedName>
        <fullName evidence="2">Uncharacterized protein</fullName>
    </submittedName>
</protein>
<dbReference type="Proteomes" id="UP000646738">
    <property type="component" value="Unassembled WGS sequence"/>
</dbReference>
<evidence type="ECO:0000313" key="2">
    <source>
        <dbReference type="EMBL" id="GHI50424.1"/>
    </source>
</evidence>
<sequence>MTSRNDRFRRWALLWRKLAPFLLDTAGIILLSGSAMVWLGLAAGMATAGIGCFVLNFRIHEGRRSQ</sequence>
<proteinExistence type="predicted"/>
<gene>
    <name evidence="2" type="ORF">Srubr_02700</name>
</gene>
<keyword evidence="1" id="KW-0472">Membrane</keyword>
<reference evidence="3" key="1">
    <citation type="submission" date="2023-07" db="EMBL/GenBank/DDBJ databases">
        <title>Whole genome shotgun sequence of Streptomyces achromogenes subsp. rubradiris NBRC 14000.</title>
        <authorList>
            <person name="Komaki H."/>
            <person name="Tamura T."/>
        </authorList>
    </citation>
    <scope>NUCLEOTIDE SEQUENCE [LARGE SCALE GENOMIC DNA]</scope>
    <source>
        <strain evidence="3">NBRC 14000</strain>
    </source>
</reference>
<evidence type="ECO:0000313" key="3">
    <source>
        <dbReference type="Proteomes" id="UP000646738"/>
    </source>
</evidence>
<dbReference type="EMBL" id="BNEA01000001">
    <property type="protein sequence ID" value="GHI50424.1"/>
    <property type="molecule type" value="Genomic_DNA"/>
</dbReference>
<keyword evidence="3" id="KW-1185">Reference proteome</keyword>
<name>A0ABQ3R3J0_STRRR</name>
<keyword evidence="1" id="KW-0812">Transmembrane</keyword>